<keyword evidence="4" id="KW-1185">Reference proteome</keyword>
<feature type="region of interest" description="Disordered" evidence="2">
    <location>
        <begin position="26"/>
        <end position="65"/>
    </location>
</feature>
<dbReference type="Proteomes" id="UP000784294">
    <property type="component" value="Unassembled WGS sequence"/>
</dbReference>
<evidence type="ECO:0000313" key="3">
    <source>
        <dbReference type="EMBL" id="VEL30981.1"/>
    </source>
</evidence>
<sequence>ERIFPPADGLTFSTWVCVHKFDEPPSGTRSIPTALSASSTEAVATSSTDSACPTEPETAPSSTLPQSPIAAQTALASLARLPHPVRLLTLVRGVQGLNDQLVCLAIFLHPIERTLIVSTQEKLQHVGRVILQ</sequence>
<organism evidence="3 4">
    <name type="scientific">Protopolystoma xenopodis</name>
    <dbReference type="NCBI Taxonomy" id="117903"/>
    <lineage>
        <taxon>Eukaryota</taxon>
        <taxon>Metazoa</taxon>
        <taxon>Spiralia</taxon>
        <taxon>Lophotrochozoa</taxon>
        <taxon>Platyhelminthes</taxon>
        <taxon>Monogenea</taxon>
        <taxon>Polyopisthocotylea</taxon>
        <taxon>Polystomatidea</taxon>
        <taxon>Polystomatidae</taxon>
        <taxon>Protopolystoma</taxon>
    </lineage>
</organism>
<evidence type="ECO:0000256" key="1">
    <source>
        <dbReference type="ARBA" id="ARBA00022574"/>
    </source>
</evidence>
<evidence type="ECO:0000256" key="2">
    <source>
        <dbReference type="SAM" id="MobiDB-lite"/>
    </source>
</evidence>
<reference evidence="3" key="1">
    <citation type="submission" date="2018-11" db="EMBL/GenBank/DDBJ databases">
        <authorList>
            <consortium name="Pathogen Informatics"/>
        </authorList>
    </citation>
    <scope>NUCLEOTIDE SEQUENCE</scope>
</reference>
<dbReference type="InterPro" id="IPR051944">
    <property type="entry name" value="BEACH_domain_protein"/>
</dbReference>
<dbReference type="PANTHER" id="PTHR46108">
    <property type="entry name" value="BLUE CHEESE"/>
    <property type="match status" value="1"/>
</dbReference>
<keyword evidence="1" id="KW-0853">WD repeat</keyword>
<protein>
    <submittedName>
        <fullName evidence="3">Uncharacterized protein</fullName>
    </submittedName>
</protein>
<dbReference type="AlphaFoldDB" id="A0A3S5AXA4"/>
<comment type="caution">
    <text evidence="3">The sequence shown here is derived from an EMBL/GenBank/DDBJ whole genome shotgun (WGS) entry which is preliminary data.</text>
</comment>
<evidence type="ECO:0000313" key="4">
    <source>
        <dbReference type="Proteomes" id="UP000784294"/>
    </source>
</evidence>
<dbReference type="PANTHER" id="PTHR46108:SF4">
    <property type="entry name" value="BLUE CHEESE"/>
    <property type="match status" value="1"/>
</dbReference>
<feature type="non-terminal residue" evidence="3">
    <location>
        <position position="1"/>
    </location>
</feature>
<dbReference type="OrthoDB" id="10018316at2759"/>
<gene>
    <name evidence="3" type="ORF">PXEA_LOCUS24421</name>
</gene>
<dbReference type="EMBL" id="CAAALY010117466">
    <property type="protein sequence ID" value="VEL30981.1"/>
    <property type="molecule type" value="Genomic_DNA"/>
</dbReference>
<proteinExistence type="predicted"/>
<name>A0A3S5AXA4_9PLAT</name>
<accession>A0A3S5AXA4</accession>
<feature type="compositionally biased region" description="Low complexity" evidence="2">
    <location>
        <begin position="33"/>
        <end position="51"/>
    </location>
</feature>